<gene>
    <name evidence="2" type="ORF">KOSB73_260348</name>
</gene>
<evidence type="ECO:0000313" key="2">
    <source>
        <dbReference type="EMBL" id="SNU35624.1"/>
    </source>
</evidence>
<dbReference type="AlphaFoldDB" id="A0A285B3U1"/>
<name>A0A285B3U1_9ENTR</name>
<accession>A0A285B3U1</accession>
<sequence>MAAASDNSHRCCRENVRHPAENAPSDTVYMLVNRFTCGVEHSPTQSGQTLRKIFVRQ</sequence>
<feature type="compositionally biased region" description="Basic and acidic residues" evidence="1">
    <location>
        <begin position="7"/>
        <end position="20"/>
    </location>
</feature>
<reference evidence="3" key="1">
    <citation type="submission" date="2017-08" db="EMBL/GenBank/DDBJ databases">
        <authorList>
            <person name="Brisse S."/>
        </authorList>
    </citation>
    <scope>NUCLEOTIDE SEQUENCE [LARGE SCALE GENOMIC DNA]</scope>
    <source>
        <strain evidence="3">06D021</strain>
    </source>
</reference>
<organism evidence="2 3">
    <name type="scientific">Klebsiella grimontii</name>
    <dbReference type="NCBI Taxonomy" id="2058152"/>
    <lineage>
        <taxon>Bacteria</taxon>
        <taxon>Pseudomonadati</taxon>
        <taxon>Pseudomonadota</taxon>
        <taxon>Gammaproteobacteria</taxon>
        <taxon>Enterobacterales</taxon>
        <taxon>Enterobacteriaceae</taxon>
        <taxon>Klebsiella/Raoultella group</taxon>
        <taxon>Klebsiella</taxon>
    </lineage>
</organism>
<protein>
    <submittedName>
        <fullName evidence="2">Uncharacterized protein</fullName>
    </submittedName>
</protein>
<dbReference type="EMBL" id="FZTC01000019">
    <property type="protein sequence ID" value="SNU35624.1"/>
    <property type="molecule type" value="Genomic_DNA"/>
</dbReference>
<feature type="region of interest" description="Disordered" evidence="1">
    <location>
        <begin position="1"/>
        <end position="22"/>
    </location>
</feature>
<dbReference type="Proteomes" id="UP000220639">
    <property type="component" value="Unassembled WGS sequence"/>
</dbReference>
<evidence type="ECO:0000313" key="3">
    <source>
        <dbReference type="Proteomes" id="UP000220639"/>
    </source>
</evidence>
<evidence type="ECO:0000256" key="1">
    <source>
        <dbReference type="SAM" id="MobiDB-lite"/>
    </source>
</evidence>
<proteinExistence type="predicted"/>